<dbReference type="PANTHER" id="PTHR44167:SF24">
    <property type="entry name" value="SERINE_THREONINE-PROTEIN KINASE CHK2"/>
    <property type="match status" value="1"/>
</dbReference>
<dbReference type="SMART" id="SM00240">
    <property type="entry name" value="FHA"/>
    <property type="match status" value="1"/>
</dbReference>
<dbReference type="PROSITE" id="PS00108">
    <property type="entry name" value="PROTEIN_KINASE_ST"/>
    <property type="match status" value="1"/>
</dbReference>
<dbReference type="Gene3D" id="1.10.510.10">
    <property type="entry name" value="Transferase(Phosphotransferase) domain 1"/>
    <property type="match status" value="1"/>
</dbReference>
<dbReference type="PROSITE" id="PS50006">
    <property type="entry name" value="FHA_DOMAIN"/>
    <property type="match status" value="1"/>
</dbReference>
<dbReference type="GO" id="GO:0005737">
    <property type="term" value="C:cytoplasm"/>
    <property type="evidence" value="ECO:0007669"/>
    <property type="project" value="TreeGrafter"/>
</dbReference>
<evidence type="ECO:0000259" key="8">
    <source>
        <dbReference type="PROSITE" id="PS50006"/>
    </source>
</evidence>
<dbReference type="GO" id="GO:0005524">
    <property type="term" value="F:ATP binding"/>
    <property type="evidence" value="ECO:0007669"/>
    <property type="project" value="UniProtKB-KW"/>
</dbReference>
<dbReference type="Pfam" id="PF00069">
    <property type="entry name" value="Pkinase"/>
    <property type="match status" value="1"/>
</dbReference>
<sequence>MNDEHIVLTLPDTQNADSVALTQSQELTQEKIMTVWGRLCPIKLPFKTMEMIKDVYTLGRSESCDICVTSNELKPKWLSVMSKIHFKITREFVGDTNDTIVYLEDLSQNGTFVNKKKVGRGNKVVLESNDVISLAQPIVTVYIFMSTTASESNNLPPELKNKYTVSCKLGSGACGEVKMVFNKIGCQKFAMKTIMKIGGITNGQKHPLNDPEKIMNEVKILKALKHPCVIRMEEIVDTPKAVYIVLELMEGGELFERIKNRGRLLEKHAKVIFYQVVLAVSYLHDCGITHRDLKPENILLASNSDITLAKVSDFGLSKLVDAQTMMKTFCGTPMYVAPEILSTIGRGSYTNQVDVWSLGVILYACLSGSVPFNCQDKNMSLQDQIKSGHYSFPSSKFGHITSKAIDLIKRMMTVNPRKRITIKQVLLHPWLQDRELRETVDILLSKENDENVAPKNISTSIRYEQNLMKRPRLDF</sequence>
<dbReference type="EMBL" id="JAWNGG020000026">
    <property type="protein sequence ID" value="KAK9307749.1"/>
    <property type="molecule type" value="Genomic_DNA"/>
</dbReference>
<dbReference type="SUPFAM" id="SSF49879">
    <property type="entry name" value="SMAD/FHA domain"/>
    <property type="match status" value="1"/>
</dbReference>
<comment type="catalytic activity">
    <reaction evidence="7">
        <text>L-seryl-[protein] + ATP = O-phospho-L-seryl-[protein] + ADP + H(+)</text>
        <dbReference type="Rhea" id="RHEA:17989"/>
        <dbReference type="Rhea" id="RHEA-COMP:9863"/>
        <dbReference type="Rhea" id="RHEA-COMP:11604"/>
        <dbReference type="ChEBI" id="CHEBI:15378"/>
        <dbReference type="ChEBI" id="CHEBI:29999"/>
        <dbReference type="ChEBI" id="CHEBI:30616"/>
        <dbReference type="ChEBI" id="CHEBI:83421"/>
        <dbReference type="ChEBI" id="CHEBI:456216"/>
        <dbReference type="EC" id="2.7.11.1"/>
    </reaction>
</comment>
<keyword evidence="3" id="KW-0547">Nucleotide-binding</keyword>
<name>A0AAW1ACJ8_9HYME</name>
<keyword evidence="4" id="KW-0418">Kinase</keyword>
<dbReference type="CDD" id="cd22666">
    <property type="entry name" value="FHA_CHK2"/>
    <property type="match status" value="1"/>
</dbReference>
<feature type="domain" description="Protein kinase" evidence="9">
    <location>
        <begin position="163"/>
        <end position="431"/>
    </location>
</feature>
<evidence type="ECO:0000256" key="1">
    <source>
        <dbReference type="ARBA" id="ARBA00012513"/>
    </source>
</evidence>
<proteinExistence type="predicted"/>
<evidence type="ECO:0000259" key="9">
    <source>
        <dbReference type="PROSITE" id="PS50011"/>
    </source>
</evidence>
<dbReference type="PANTHER" id="PTHR44167">
    <property type="entry name" value="OVARIAN-SPECIFIC SERINE/THREONINE-PROTEIN KINASE LOK-RELATED"/>
    <property type="match status" value="1"/>
</dbReference>
<evidence type="ECO:0000256" key="6">
    <source>
        <dbReference type="ARBA" id="ARBA00047899"/>
    </source>
</evidence>
<keyword evidence="5" id="KW-0067">ATP-binding</keyword>
<keyword evidence="4" id="KW-0808">Transferase</keyword>
<feature type="domain" description="FHA" evidence="8">
    <location>
        <begin position="56"/>
        <end position="118"/>
    </location>
</feature>
<dbReference type="InterPro" id="IPR008984">
    <property type="entry name" value="SMAD_FHA_dom_sf"/>
</dbReference>
<protein>
    <recommendedName>
        <fullName evidence="1">non-specific serine/threonine protein kinase</fullName>
        <ecNumber evidence="1">2.7.11.1</ecNumber>
    </recommendedName>
</protein>
<dbReference type="Gene3D" id="2.60.200.20">
    <property type="match status" value="1"/>
</dbReference>
<dbReference type="InterPro" id="IPR008271">
    <property type="entry name" value="Ser/Thr_kinase_AS"/>
</dbReference>
<evidence type="ECO:0000256" key="7">
    <source>
        <dbReference type="ARBA" id="ARBA00048679"/>
    </source>
</evidence>
<dbReference type="InterPro" id="IPR000719">
    <property type="entry name" value="Prot_kinase_dom"/>
</dbReference>
<evidence type="ECO:0000256" key="3">
    <source>
        <dbReference type="ARBA" id="ARBA00022741"/>
    </source>
</evidence>
<accession>A0AAW1ACJ8</accession>
<dbReference type="Pfam" id="PF00498">
    <property type="entry name" value="FHA"/>
    <property type="match status" value="1"/>
</dbReference>
<dbReference type="FunFam" id="1.10.510.10:FF:000571">
    <property type="entry name" value="Maternal embryonic leucine zipper kinase"/>
    <property type="match status" value="1"/>
</dbReference>
<dbReference type="GO" id="GO:0044773">
    <property type="term" value="P:mitotic DNA damage checkpoint signaling"/>
    <property type="evidence" value="ECO:0007669"/>
    <property type="project" value="TreeGrafter"/>
</dbReference>
<evidence type="ECO:0000256" key="2">
    <source>
        <dbReference type="ARBA" id="ARBA00022527"/>
    </source>
</evidence>
<dbReference type="SUPFAM" id="SSF56112">
    <property type="entry name" value="Protein kinase-like (PK-like)"/>
    <property type="match status" value="1"/>
</dbReference>
<dbReference type="PROSITE" id="PS50011">
    <property type="entry name" value="PROTEIN_KINASE_DOM"/>
    <property type="match status" value="1"/>
</dbReference>
<dbReference type="InterPro" id="IPR011009">
    <property type="entry name" value="Kinase-like_dom_sf"/>
</dbReference>
<dbReference type="Proteomes" id="UP001432146">
    <property type="component" value="Unassembled WGS sequence"/>
</dbReference>
<dbReference type="SMART" id="SM00220">
    <property type="entry name" value="S_TKc"/>
    <property type="match status" value="1"/>
</dbReference>
<dbReference type="GO" id="GO:0005634">
    <property type="term" value="C:nucleus"/>
    <property type="evidence" value="ECO:0007669"/>
    <property type="project" value="TreeGrafter"/>
</dbReference>
<comment type="caution">
    <text evidence="10">The sequence shown here is derived from an EMBL/GenBank/DDBJ whole genome shotgun (WGS) entry which is preliminary data.</text>
</comment>
<reference evidence="10 11" key="1">
    <citation type="submission" date="2024-05" db="EMBL/GenBank/DDBJ databases">
        <title>The nuclear and mitochondrial genome assemblies of Tetragonisca angustula (Apidae: Meliponini), a tiny yet remarkable pollinator in the Neotropics.</title>
        <authorList>
            <person name="Ferrari R."/>
            <person name="Ricardo P.C."/>
            <person name="Dias F.C."/>
            <person name="Araujo N.S."/>
            <person name="Soares D.O."/>
            <person name="Zhou Q.-S."/>
            <person name="Zhu C.-D."/>
            <person name="Coutinho L."/>
            <person name="Airas M.C."/>
            <person name="Batista T.M."/>
        </authorList>
    </citation>
    <scope>NUCLEOTIDE SEQUENCE [LARGE SCALE GENOMIC DNA]</scope>
    <source>
        <strain evidence="10">ASF017062</strain>
        <tissue evidence="10">Abdomen</tissue>
    </source>
</reference>
<dbReference type="AlphaFoldDB" id="A0AAW1ACJ8"/>
<dbReference type="EC" id="2.7.11.1" evidence="1"/>
<gene>
    <name evidence="10" type="ORF">QLX08_001992</name>
</gene>
<evidence type="ECO:0000256" key="4">
    <source>
        <dbReference type="ARBA" id="ARBA00022777"/>
    </source>
</evidence>
<organism evidence="10 11">
    <name type="scientific">Tetragonisca angustula</name>
    <dbReference type="NCBI Taxonomy" id="166442"/>
    <lineage>
        <taxon>Eukaryota</taxon>
        <taxon>Metazoa</taxon>
        <taxon>Ecdysozoa</taxon>
        <taxon>Arthropoda</taxon>
        <taxon>Hexapoda</taxon>
        <taxon>Insecta</taxon>
        <taxon>Pterygota</taxon>
        <taxon>Neoptera</taxon>
        <taxon>Endopterygota</taxon>
        <taxon>Hymenoptera</taxon>
        <taxon>Apocrita</taxon>
        <taxon>Aculeata</taxon>
        <taxon>Apoidea</taxon>
        <taxon>Anthophila</taxon>
        <taxon>Apidae</taxon>
        <taxon>Tetragonisca</taxon>
    </lineage>
</organism>
<evidence type="ECO:0000313" key="11">
    <source>
        <dbReference type="Proteomes" id="UP001432146"/>
    </source>
</evidence>
<keyword evidence="2" id="KW-0723">Serine/threonine-protein kinase</keyword>
<evidence type="ECO:0000256" key="5">
    <source>
        <dbReference type="ARBA" id="ARBA00022840"/>
    </source>
</evidence>
<dbReference type="GO" id="GO:0004674">
    <property type="term" value="F:protein serine/threonine kinase activity"/>
    <property type="evidence" value="ECO:0007669"/>
    <property type="project" value="UniProtKB-KW"/>
</dbReference>
<dbReference type="InterPro" id="IPR000253">
    <property type="entry name" value="FHA_dom"/>
</dbReference>
<keyword evidence="11" id="KW-1185">Reference proteome</keyword>
<comment type="catalytic activity">
    <reaction evidence="6">
        <text>L-threonyl-[protein] + ATP = O-phospho-L-threonyl-[protein] + ADP + H(+)</text>
        <dbReference type="Rhea" id="RHEA:46608"/>
        <dbReference type="Rhea" id="RHEA-COMP:11060"/>
        <dbReference type="Rhea" id="RHEA-COMP:11605"/>
        <dbReference type="ChEBI" id="CHEBI:15378"/>
        <dbReference type="ChEBI" id="CHEBI:30013"/>
        <dbReference type="ChEBI" id="CHEBI:30616"/>
        <dbReference type="ChEBI" id="CHEBI:61977"/>
        <dbReference type="ChEBI" id="CHEBI:456216"/>
        <dbReference type="EC" id="2.7.11.1"/>
    </reaction>
</comment>
<evidence type="ECO:0000313" key="10">
    <source>
        <dbReference type="EMBL" id="KAK9307749.1"/>
    </source>
</evidence>